<reference evidence="1" key="1">
    <citation type="submission" date="2023-07" db="EMBL/GenBank/DDBJ databases">
        <title>draft genome sequence of fig (Ficus carica).</title>
        <authorList>
            <person name="Takahashi T."/>
            <person name="Nishimura K."/>
        </authorList>
    </citation>
    <scope>NUCLEOTIDE SEQUENCE</scope>
</reference>
<dbReference type="EMBL" id="BTGU01000008">
    <property type="protein sequence ID" value="GMN38506.1"/>
    <property type="molecule type" value="Genomic_DNA"/>
</dbReference>
<accession>A0AA88A774</accession>
<proteinExistence type="predicted"/>
<dbReference type="Proteomes" id="UP001187192">
    <property type="component" value="Unassembled WGS sequence"/>
</dbReference>
<comment type="caution">
    <text evidence="1">The sequence shown here is derived from an EMBL/GenBank/DDBJ whole genome shotgun (WGS) entry which is preliminary data.</text>
</comment>
<protein>
    <submittedName>
        <fullName evidence="1">Uncharacterized protein</fullName>
    </submittedName>
</protein>
<gene>
    <name evidence="1" type="ORF">TIFTF001_007748</name>
</gene>
<keyword evidence="2" id="KW-1185">Reference proteome</keyword>
<name>A0AA88A774_FICCA</name>
<evidence type="ECO:0000313" key="2">
    <source>
        <dbReference type="Proteomes" id="UP001187192"/>
    </source>
</evidence>
<evidence type="ECO:0000313" key="1">
    <source>
        <dbReference type="EMBL" id="GMN38506.1"/>
    </source>
</evidence>
<dbReference type="AlphaFoldDB" id="A0AA88A774"/>
<sequence>MAALIDMDGRAAARQGDIGAEEWCLTSPWTLKA</sequence>
<organism evidence="1 2">
    <name type="scientific">Ficus carica</name>
    <name type="common">Common fig</name>
    <dbReference type="NCBI Taxonomy" id="3494"/>
    <lineage>
        <taxon>Eukaryota</taxon>
        <taxon>Viridiplantae</taxon>
        <taxon>Streptophyta</taxon>
        <taxon>Embryophyta</taxon>
        <taxon>Tracheophyta</taxon>
        <taxon>Spermatophyta</taxon>
        <taxon>Magnoliopsida</taxon>
        <taxon>eudicotyledons</taxon>
        <taxon>Gunneridae</taxon>
        <taxon>Pentapetalae</taxon>
        <taxon>rosids</taxon>
        <taxon>fabids</taxon>
        <taxon>Rosales</taxon>
        <taxon>Moraceae</taxon>
        <taxon>Ficeae</taxon>
        <taxon>Ficus</taxon>
    </lineage>
</organism>